<dbReference type="PANTHER" id="PTHR22146:SF8">
    <property type="entry name" value="PROTEIN FAM166B"/>
    <property type="match status" value="1"/>
</dbReference>
<sequence length="245" mass="28167">MRNCMVCPENPIRYDGDGIRRSSHKPDDTVTSQIRELIVPPQPYFVAGYTGWTPGSGPMRNFIIGDSYGCYTRELLHGHRVAGSRMNPLISDLEFVNLFVSPPRQNPKLRMENPHKSLDPYFVPGYTGFTPGTCIRRSDGVGENYGTMTHIRLAKHAVGGNRLRPIYNEPREYVADREEVKFYCNKHELTAKDLRRKHKNVPGYTGYIPRELFHYGKNRSEIGCLGTAEFEKILEDNESRRSRNW</sequence>
<dbReference type="OrthoDB" id="2019884at2759"/>
<accession>A0A8X6GM68</accession>
<reference evidence="1" key="1">
    <citation type="submission" date="2020-07" db="EMBL/GenBank/DDBJ databases">
        <title>Multicomponent nature underlies the extraordinary mechanical properties of spider dragline silk.</title>
        <authorList>
            <person name="Kono N."/>
            <person name="Nakamura H."/>
            <person name="Mori M."/>
            <person name="Yoshida Y."/>
            <person name="Ohtoshi R."/>
            <person name="Malay A.D."/>
            <person name="Moran D.A.P."/>
            <person name="Tomita M."/>
            <person name="Numata K."/>
            <person name="Arakawa K."/>
        </authorList>
    </citation>
    <scope>NUCLEOTIDE SEQUENCE</scope>
</reference>
<dbReference type="PANTHER" id="PTHR22146">
    <property type="entry name" value="CAT EYE SYNDROME CRITICAL REGION PROTEIN 6"/>
    <property type="match status" value="1"/>
</dbReference>
<evidence type="ECO:0000313" key="2">
    <source>
        <dbReference type="Proteomes" id="UP000887116"/>
    </source>
</evidence>
<gene>
    <name evidence="1" type="primary">AVEN_59230_1</name>
    <name evidence="1" type="ORF">TNCT_115871</name>
</gene>
<name>A0A8X6GM68_TRICU</name>
<organism evidence="1 2">
    <name type="scientific">Trichonephila clavata</name>
    <name type="common">Joro spider</name>
    <name type="synonym">Nephila clavata</name>
    <dbReference type="NCBI Taxonomy" id="2740835"/>
    <lineage>
        <taxon>Eukaryota</taxon>
        <taxon>Metazoa</taxon>
        <taxon>Ecdysozoa</taxon>
        <taxon>Arthropoda</taxon>
        <taxon>Chelicerata</taxon>
        <taxon>Arachnida</taxon>
        <taxon>Araneae</taxon>
        <taxon>Araneomorphae</taxon>
        <taxon>Entelegynae</taxon>
        <taxon>Araneoidea</taxon>
        <taxon>Nephilidae</taxon>
        <taxon>Trichonephila</taxon>
    </lineage>
</organism>
<keyword evidence="2" id="KW-1185">Reference proteome</keyword>
<proteinExistence type="predicted"/>
<protein>
    <submittedName>
        <fullName evidence="1">Uncharacterized protein</fullName>
    </submittedName>
</protein>
<comment type="caution">
    <text evidence="1">The sequence shown here is derived from an EMBL/GenBank/DDBJ whole genome shotgun (WGS) entry which is preliminary data.</text>
</comment>
<dbReference type="Proteomes" id="UP000887116">
    <property type="component" value="Unassembled WGS sequence"/>
</dbReference>
<dbReference type="AlphaFoldDB" id="A0A8X6GM68"/>
<dbReference type="EMBL" id="BMAO01032883">
    <property type="protein sequence ID" value="GFQ85423.1"/>
    <property type="molecule type" value="Genomic_DNA"/>
</dbReference>
<evidence type="ECO:0000313" key="1">
    <source>
        <dbReference type="EMBL" id="GFQ85423.1"/>
    </source>
</evidence>